<keyword evidence="4 5" id="KW-0067">ATP-binding</keyword>
<evidence type="ECO:0000313" key="7">
    <source>
        <dbReference type="EMBL" id="AFZ38253.1"/>
    </source>
</evidence>
<evidence type="ECO:0000256" key="5">
    <source>
        <dbReference type="PROSITE-ProRule" id="PRU10141"/>
    </source>
</evidence>
<evidence type="ECO:0000256" key="2">
    <source>
        <dbReference type="ARBA" id="ARBA00022741"/>
    </source>
</evidence>
<geneLocation type="plasmid" evidence="7 8">
    <name>pSTA7437.02</name>
</geneLocation>
<organism evidence="7 8">
    <name type="scientific">Stanieria cyanosphaera (strain ATCC 29371 / PCC 7437)</name>
    <dbReference type="NCBI Taxonomy" id="111780"/>
    <lineage>
        <taxon>Bacteria</taxon>
        <taxon>Bacillati</taxon>
        <taxon>Cyanobacteriota</taxon>
        <taxon>Cyanophyceae</taxon>
        <taxon>Pleurocapsales</taxon>
        <taxon>Dermocarpellaceae</taxon>
        <taxon>Stanieria</taxon>
    </lineage>
</organism>
<accession>K9Y0I5</accession>
<reference evidence="8" key="1">
    <citation type="journal article" date="2013" name="Proc. Natl. Acad. Sci. U.S.A.">
        <title>Improving the coverage of the cyanobacterial phylum using diversity-driven genome sequencing.</title>
        <authorList>
            <person name="Shih P.M."/>
            <person name="Wu D."/>
            <person name="Latifi A."/>
            <person name="Axen S.D."/>
            <person name="Fewer D.P."/>
            <person name="Talla E."/>
            <person name="Calteau A."/>
            <person name="Cai F."/>
            <person name="Tandeau de Marsac N."/>
            <person name="Rippka R."/>
            <person name="Herdman M."/>
            <person name="Sivonen K."/>
            <person name="Coursin T."/>
            <person name="Laurent T."/>
            <person name="Goodwin L."/>
            <person name="Nolan M."/>
            <person name="Davenport K.W."/>
            <person name="Han C.S."/>
            <person name="Rubin E.M."/>
            <person name="Eisen J.A."/>
            <person name="Woyke T."/>
            <person name="Gugger M."/>
            <person name="Kerfeld C.A."/>
        </authorList>
    </citation>
    <scope>NUCLEOTIDE SEQUENCE [LARGE SCALE GENOMIC DNA]</scope>
    <source>
        <strain evidence="8">ATCC 29371 / PCC 7437</strain>
        <plasmid evidence="8">Plasmid pSTA7437.02</plasmid>
    </source>
</reference>
<name>K9Y0I5_STAC7</name>
<keyword evidence="2 5" id="KW-0547">Nucleotide-binding</keyword>
<dbReference type="PROSITE" id="PS00107">
    <property type="entry name" value="PROTEIN_KINASE_ATP"/>
    <property type="match status" value="1"/>
</dbReference>
<dbReference type="InterPro" id="IPR011009">
    <property type="entry name" value="Kinase-like_dom_sf"/>
</dbReference>
<evidence type="ECO:0000313" key="8">
    <source>
        <dbReference type="Proteomes" id="UP000010473"/>
    </source>
</evidence>
<dbReference type="GO" id="GO:0042594">
    <property type="term" value="P:response to starvation"/>
    <property type="evidence" value="ECO:0007669"/>
    <property type="project" value="TreeGrafter"/>
</dbReference>
<dbReference type="HOGENOM" id="CLU_012431_6_1_3"/>
<evidence type="ECO:0000256" key="4">
    <source>
        <dbReference type="ARBA" id="ARBA00022840"/>
    </source>
</evidence>
<dbReference type="EMBL" id="CP003655">
    <property type="protein sequence ID" value="AFZ38253.1"/>
    <property type="molecule type" value="Genomic_DNA"/>
</dbReference>
<dbReference type="SMART" id="SM00220">
    <property type="entry name" value="S_TKc"/>
    <property type="match status" value="2"/>
</dbReference>
<dbReference type="AlphaFoldDB" id="K9Y0I5"/>
<dbReference type="PANTHER" id="PTHR24348">
    <property type="entry name" value="SERINE/THREONINE-PROTEIN KINASE UNC-51-RELATED"/>
    <property type="match status" value="1"/>
</dbReference>
<dbReference type="OrthoDB" id="569031at2"/>
<dbReference type="SUPFAM" id="SSF56112">
    <property type="entry name" value="Protein kinase-like (PK-like)"/>
    <property type="match status" value="2"/>
</dbReference>
<dbReference type="PROSITE" id="PS00108">
    <property type="entry name" value="PROTEIN_KINASE_ST"/>
    <property type="match status" value="1"/>
</dbReference>
<dbReference type="InterPro" id="IPR042095">
    <property type="entry name" value="SUMF_sf"/>
</dbReference>
<keyword evidence="3 7" id="KW-0418">Kinase</keyword>
<dbReference type="InterPro" id="IPR005532">
    <property type="entry name" value="SUMF_dom"/>
</dbReference>
<dbReference type="InterPro" id="IPR000719">
    <property type="entry name" value="Prot_kinase_dom"/>
</dbReference>
<dbReference type="Pfam" id="PF03781">
    <property type="entry name" value="FGE-sulfatase"/>
    <property type="match status" value="1"/>
</dbReference>
<dbReference type="PATRIC" id="fig|111780.3.peg.4980"/>
<dbReference type="GO" id="GO:0005829">
    <property type="term" value="C:cytosol"/>
    <property type="evidence" value="ECO:0007669"/>
    <property type="project" value="TreeGrafter"/>
</dbReference>
<evidence type="ECO:0000259" key="6">
    <source>
        <dbReference type="PROSITE" id="PS50011"/>
    </source>
</evidence>
<dbReference type="PROSITE" id="PS50011">
    <property type="entry name" value="PROTEIN_KINASE_DOM"/>
    <property type="match status" value="2"/>
</dbReference>
<evidence type="ECO:0000256" key="3">
    <source>
        <dbReference type="ARBA" id="ARBA00022777"/>
    </source>
</evidence>
<gene>
    <name evidence="7" type="ordered locus">Sta7437_4818</name>
</gene>
<dbReference type="InterPro" id="IPR016187">
    <property type="entry name" value="CTDL_fold"/>
</dbReference>
<dbReference type="PANTHER" id="PTHR24348:SF22">
    <property type="entry name" value="NON-SPECIFIC SERINE_THREONINE PROTEIN KINASE"/>
    <property type="match status" value="1"/>
</dbReference>
<keyword evidence="7" id="KW-0614">Plasmid</keyword>
<dbReference type="GO" id="GO:0005524">
    <property type="term" value="F:ATP binding"/>
    <property type="evidence" value="ECO:0007669"/>
    <property type="project" value="UniProtKB-UniRule"/>
</dbReference>
<dbReference type="Pfam" id="PF00069">
    <property type="entry name" value="Pkinase"/>
    <property type="match status" value="2"/>
</dbReference>
<dbReference type="Proteomes" id="UP000010473">
    <property type="component" value="Plasmid pSTA7437.02"/>
</dbReference>
<dbReference type="SUPFAM" id="SSF56436">
    <property type="entry name" value="C-type lectin-like"/>
    <property type="match status" value="1"/>
</dbReference>
<sequence>MVWGKGKQLNNGKFVVVGEKPLGSGGFGITYKVARTRDRQLFVIKTLNDIARNKRNFRQIKDDFLNEAHTLAGFKQPNIVKIYPKGFTEEIEEKNELWCMVMEFIEGQNLEEYFEENKEISEIDAIALITRVGEALTYIHQNRYVHRDIKPSNIMLRNCNLSSPVLIDFGLAREFDPEQSLTMDSKLTEHFAPLEQYDLDSFVKHLNLDRNQYRVGAWTDVYALAATLYRLLTGDLPMTAPIRKLSPNNFKPPQQLNPKISDRTNAAILKGMAIEPSDRPQTVQEWLDLLSGKYLQNGLYRIERDIKKDCLGEEEAYNPNVANNLVFRATETKTNTLVVIKTVDSNNQNSSQVEKANFCLKNEAQLLKRLKDKHLNIVRYRDSFEEYGVFYLVTDFIEGENLYRLVKNQGKLSQTKAIEYIKQIAKEIITCHKNNIYHRDIHPSNIVISSLDDTAILIDFKVAANFALSGNPFYQPPKASIVRKNLNTDLYSLAATLYYLVTGYPKKHQKSLGHSWFYYCHRDKRRKLEPPNKFNPDLEDYLNTAIIKGMKFEESNRLLSMQQWLNLLNPPVPPVPEQNPPNIKLTRRKWLKWAGFGTLGVLGTSGLCLYKYLQSEDRDKPIDISVLDSYLIKNPSSEINSYPSSNLSNQALKEFEFDVITVNDKGEEISQKKKIAQYFTKEIGKIKVKNFYYNPQQEKEKQSLSLTDEFWKQPKLEYFTENISIDMVYIPGGDFTIGSPQTEKGSKEDERPQQKIKISGFYMGKYPVTKKQWNAVVQLPKVEKDLKPVSIVNFDYLNFYFFKLSSSITNVSWYDAVEFCARLSKHTGRKFRLPTEAEWEYACRAGTTTPFCFGETLTPELANYDSSKTYAKEPRQDKKDISNIFASYPPNAFGLYEMHGNVWEWCADNYHDNYENIPKDGSAWTNSTNNNANNWFFVFNKIVRGGSNKTEPELCRSASRFYRSSAYFSNQSGYDDVGFRCVAEFD</sequence>
<protein>
    <submittedName>
        <fullName evidence="7">Serine/threonine protein kinase</fullName>
    </submittedName>
</protein>
<dbReference type="InterPro" id="IPR045269">
    <property type="entry name" value="Atg1-like"/>
</dbReference>
<dbReference type="InterPro" id="IPR008271">
    <property type="entry name" value="Ser/Thr_kinase_AS"/>
</dbReference>
<evidence type="ECO:0000256" key="1">
    <source>
        <dbReference type="ARBA" id="ARBA00022679"/>
    </source>
</evidence>
<dbReference type="Gene3D" id="1.10.510.10">
    <property type="entry name" value="Transferase(Phosphotransferase) domain 1"/>
    <property type="match status" value="2"/>
</dbReference>
<proteinExistence type="predicted"/>
<dbReference type="GO" id="GO:0005776">
    <property type="term" value="C:autophagosome"/>
    <property type="evidence" value="ECO:0007669"/>
    <property type="project" value="TreeGrafter"/>
</dbReference>
<feature type="domain" description="Protein kinase" evidence="6">
    <location>
        <begin position="312"/>
        <end position="565"/>
    </location>
</feature>
<dbReference type="InterPro" id="IPR017441">
    <property type="entry name" value="Protein_kinase_ATP_BS"/>
</dbReference>
<keyword evidence="7" id="KW-0723">Serine/threonine-protein kinase</keyword>
<dbReference type="RefSeq" id="WP_015195630.1">
    <property type="nucleotide sequence ID" value="NC_019749.1"/>
</dbReference>
<keyword evidence="1" id="KW-0808">Transferase</keyword>
<dbReference type="CDD" id="cd14014">
    <property type="entry name" value="STKc_PknB_like"/>
    <property type="match status" value="2"/>
</dbReference>
<dbReference type="GO" id="GO:0004674">
    <property type="term" value="F:protein serine/threonine kinase activity"/>
    <property type="evidence" value="ECO:0007669"/>
    <property type="project" value="UniProtKB-KW"/>
</dbReference>
<dbReference type="Gene3D" id="3.90.1580.10">
    <property type="entry name" value="paralog of FGE (formylglycine-generating enzyme)"/>
    <property type="match status" value="1"/>
</dbReference>
<dbReference type="KEGG" id="scs:Sta7437_4818"/>
<keyword evidence="8" id="KW-1185">Reference proteome</keyword>
<dbReference type="GO" id="GO:0034045">
    <property type="term" value="C:phagophore assembly site membrane"/>
    <property type="evidence" value="ECO:0007669"/>
    <property type="project" value="TreeGrafter"/>
</dbReference>
<feature type="binding site" evidence="5">
    <location>
        <position position="45"/>
    </location>
    <ligand>
        <name>ATP</name>
        <dbReference type="ChEBI" id="CHEBI:30616"/>
    </ligand>
</feature>
<feature type="domain" description="Protein kinase" evidence="6">
    <location>
        <begin position="16"/>
        <end position="295"/>
    </location>
</feature>